<dbReference type="AlphaFoldDB" id="A0A0E9SGF2"/>
<reference evidence="1" key="1">
    <citation type="submission" date="2014-11" db="EMBL/GenBank/DDBJ databases">
        <authorList>
            <person name="Amaro Gonzalez C."/>
        </authorList>
    </citation>
    <scope>NUCLEOTIDE SEQUENCE</scope>
</reference>
<name>A0A0E9SGF2_ANGAN</name>
<sequence length="19" mass="2420">MRVFGVKFCLYDYRYRLCS</sequence>
<reference evidence="1" key="2">
    <citation type="journal article" date="2015" name="Fish Shellfish Immunol.">
        <title>Early steps in the European eel (Anguilla anguilla)-Vibrio vulnificus interaction in the gills: Role of the RtxA13 toxin.</title>
        <authorList>
            <person name="Callol A."/>
            <person name="Pajuelo D."/>
            <person name="Ebbesson L."/>
            <person name="Teles M."/>
            <person name="MacKenzie S."/>
            <person name="Amaro C."/>
        </authorList>
    </citation>
    <scope>NUCLEOTIDE SEQUENCE</scope>
</reference>
<organism evidence="1">
    <name type="scientific">Anguilla anguilla</name>
    <name type="common">European freshwater eel</name>
    <name type="synonym">Muraena anguilla</name>
    <dbReference type="NCBI Taxonomy" id="7936"/>
    <lineage>
        <taxon>Eukaryota</taxon>
        <taxon>Metazoa</taxon>
        <taxon>Chordata</taxon>
        <taxon>Craniata</taxon>
        <taxon>Vertebrata</taxon>
        <taxon>Euteleostomi</taxon>
        <taxon>Actinopterygii</taxon>
        <taxon>Neopterygii</taxon>
        <taxon>Teleostei</taxon>
        <taxon>Anguilliformes</taxon>
        <taxon>Anguillidae</taxon>
        <taxon>Anguilla</taxon>
    </lineage>
</organism>
<accession>A0A0E9SGF2</accession>
<dbReference type="EMBL" id="GBXM01068113">
    <property type="protein sequence ID" value="JAH40464.1"/>
    <property type="molecule type" value="Transcribed_RNA"/>
</dbReference>
<proteinExistence type="predicted"/>
<protein>
    <submittedName>
        <fullName evidence="1">Uncharacterized protein</fullName>
    </submittedName>
</protein>
<evidence type="ECO:0000313" key="1">
    <source>
        <dbReference type="EMBL" id="JAH40464.1"/>
    </source>
</evidence>